<dbReference type="InterPro" id="IPR040676">
    <property type="entry name" value="DUF5641"/>
</dbReference>
<dbReference type="InterPro" id="IPR012337">
    <property type="entry name" value="RNaseH-like_sf"/>
</dbReference>
<dbReference type="PANTHER" id="PTHR47331">
    <property type="entry name" value="PHD-TYPE DOMAIN-CONTAINING PROTEIN"/>
    <property type="match status" value="1"/>
</dbReference>
<organism evidence="2 3">
    <name type="scientific">Nesidiocoris tenuis</name>
    <dbReference type="NCBI Taxonomy" id="355587"/>
    <lineage>
        <taxon>Eukaryota</taxon>
        <taxon>Metazoa</taxon>
        <taxon>Ecdysozoa</taxon>
        <taxon>Arthropoda</taxon>
        <taxon>Hexapoda</taxon>
        <taxon>Insecta</taxon>
        <taxon>Pterygota</taxon>
        <taxon>Neoptera</taxon>
        <taxon>Paraneoptera</taxon>
        <taxon>Hemiptera</taxon>
        <taxon>Heteroptera</taxon>
        <taxon>Panheteroptera</taxon>
        <taxon>Cimicomorpha</taxon>
        <taxon>Miridae</taxon>
        <taxon>Dicyphina</taxon>
        <taxon>Nesidiocoris</taxon>
    </lineage>
</organism>
<keyword evidence="3" id="KW-1185">Reference proteome</keyword>
<dbReference type="Proteomes" id="UP001307889">
    <property type="component" value="Chromosome 9"/>
</dbReference>
<dbReference type="Gene3D" id="3.30.420.10">
    <property type="entry name" value="Ribonuclease H-like superfamily/Ribonuclease H"/>
    <property type="match status" value="1"/>
</dbReference>
<dbReference type="PROSITE" id="PS50994">
    <property type="entry name" value="INTEGRASE"/>
    <property type="match status" value="1"/>
</dbReference>
<accession>A0ABN7B256</accession>
<proteinExistence type="predicted"/>
<dbReference type="InterPro" id="IPR001584">
    <property type="entry name" value="Integrase_cat-core"/>
</dbReference>
<name>A0ABN7B256_9HEMI</name>
<feature type="domain" description="Integrase catalytic" evidence="1">
    <location>
        <begin position="7"/>
        <end position="201"/>
    </location>
</feature>
<evidence type="ECO:0000313" key="2">
    <source>
        <dbReference type="EMBL" id="BES98500.1"/>
    </source>
</evidence>
<sequence>MGELPKERVQPSRAFLNTGVDFCGPILVKTSNRRNSKAENAYAALFVCFATKAIHLELVSDLSTPAFLGALKRFFARRGKARKMFSDNGGNFVGAQRELHRLFLNASQSDEMKNYLSGENIEWSFIPPRSPNFGGLWEAGVKAFKYHFKRILGQAMLTFEEMTTVTAMIESCLNSRPLCPLSSDPNDLSPLTPGHFLIGDVLTAIPQPDILDSKVSTLKRWHRVEFMLQQFWSRWSKEYLSILQSRTKWKKEEENLQLGQLVLLKEEHLPPLKWPLGRIIDVHPGPDGSVRVATIKTSAGIYKRSISRICLLPIENFT</sequence>
<dbReference type="EMBL" id="AP028917">
    <property type="protein sequence ID" value="BES98500.1"/>
    <property type="molecule type" value="Genomic_DNA"/>
</dbReference>
<gene>
    <name evidence="2" type="ORF">NTJ_11315</name>
</gene>
<evidence type="ECO:0000259" key="1">
    <source>
        <dbReference type="PROSITE" id="PS50994"/>
    </source>
</evidence>
<evidence type="ECO:0000313" key="3">
    <source>
        <dbReference type="Proteomes" id="UP001307889"/>
    </source>
</evidence>
<reference evidence="2 3" key="1">
    <citation type="submission" date="2023-09" db="EMBL/GenBank/DDBJ databases">
        <title>Nesidiocoris tenuis whole genome shotgun sequence.</title>
        <authorList>
            <person name="Shibata T."/>
            <person name="Shimoda M."/>
            <person name="Kobayashi T."/>
            <person name="Uehara T."/>
        </authorList>
    </citation>
    <scope>NUCLEOTIDE SEQUENCE [LARGE SCALE GENOMIC DNA]</scope>
    <source>
        <strain evidence="2 3">Japan</strain>
    </source>
</reference>
<dbReference type="InterPro" id="IPR036397">
    <property type="entry name" value="RNaseH_sf"/>
</dbReference>
<dbReference type="Pfam" id="PF18701">
    <property type="entry name" value="DUF5641"/>
    <property type="match status" value="1"/>
</dbReference>
<dbReference type="SUPFAM" id="SSF53098">
    <property type="entry name" value="Ribonuclease H-like"/>
    <property type="match status" value="1"/>
</dbReference>
<protein>
    <recommendedName>
        <fullName evidence="1">Integrase catalytic domain-containing protein</fullName>
    </recommendedName>
</protein>